<dbReference type="InterPro" id="IPR016032">
    <property type="entry name" value="Sig_transdc_resp-reg_C-effctor"/>
</dbReference>
<dbReference type="GO" id="GO:0000156">
    <property type="term" value="F:phosphorelay response regulator activity"/>
    <property type="evidence" value="ECO:0007669"/>
    <property type="project" value="TreeGrafter"/>
</dbReference>
<dbReference type="PROSITE" id="PS51755">
    <property type="entry name" value="OMPR_PHOB"/>
    <property type="match status" value="1"/>
</dbReference>
<protein>
    <recommendedName>
        <fullName evidence="12">DNA-binding response regulator</fullName>
    </recommendedName>
</protein>
<dbReference type="GO" id="GO:0000976">
    <property type="term" value="F:transcription cis-regulatory region binding"/>
    <property type="evidence" value="ECO:0007669"/>
    <property type="project" value="TreeGrafter"/>
</dbReference>
<dbReference type="Pfam" id="PF00072">
    <property type="entry name" value="Response_reg"/>
    <property type="match status" value="1"/>
</dbReference>
<evidence type="ECO:0000256" key="4">
    <source>
        <dbReference type="ARBA" id="ARBA00023125"/>
    </source>
</evidence>
<dbReference type="InterPro" id="IPR001789">
    <property type="entry name" value="Sig_transdc_resp-reg_receiver"/>
</dbReference>
<feature type="DNA-binding region" description="OmpR/PhoB-type" evidence="7">
    <location>
        <begin position="118"/>
        <end position="217"/>
    </location>
</feature>
<dbReference type="FunFam" id="1.10.10.10:FF:000018">
    <property type="entry name" value="DNA-binding response regulator ResD"/>
    <property type="match status" value="1"/>
</dbReference>
<keyword evidence="2" id="KW-0902">Two-component regulatory system</keyword>
<sequence length="222" mass="24735">MRRSLAFHLEQAGYQVHTAASAEDALIWVTQNRPDLVLLDIGLPGMDGLDALRELKTRHNVPVIFITARRRELDEVVGLELGADDYVTKPFDVDVVLARIKAVLRRVGAPVLSTEKQVSVLTIGDLVISPDSHSVLCSDRPVDLSPRLFDLLLALASQPEKVISTEDLLSQVWGAEFEGQPQVVYVHIRWLREALEEDPDHPQRILTVRGVGYKLIPKAAEQ</sequence>
<accession>A0A0P6XGC9</accession>
<dbReference type="AlphaFoldDB" id="A0A0P6XGC9"/>
<gene>
    <name evidence="10" type="ORF">ADN00_05820</name>
</gene>
<dbReference type="Gene3D" id="3.40.50.2300">
    <property type="match status" value="1"/>
</dbReference>
<name>A0A0P6XGC9_9CHLR</name>
<dbReference type="Pfam" id="PF00486">
    <property type="entry name" value="Trans_reg_C"/>
    <property type="match status" value="1"/>
</dbReference>
<dbReference type="GO" id="GO:0032993">
    <property type="term" value="C:protein-DNA complex"/>
    <property type="evidence" value="ECO:0007669"/>
    <property type="project" value="TreeGrafter"/>
</dbReference>
<dbReference type="SUPFAM" id="SSF46894">
    <property type="entry name" value="C-terminal effector domain of the bipartite response regulators"/>
    <property type="match status" value="1"/>
</dbReference>
<proteinExistence type="predicted"/>
<dbReference type="PANTHER" id="PTHR48111:SF1">
    <property type="entry name" value="TWO-COMPONENT RESPONSE REGULATOR ORR33"/>
    <property type="match status" value="1"/>
</dbReference>
<dbReference type="EMBL" id="LGCL01000016">
    <property type="protein sequence ID" value="KPL78755.1"/>
    <property type="molecule type" value="Genomic_DNA"/>
</dbReference>
<evidence type="ECO:0000256" key="3">
    <source>
        <dbReference type="ARBA" id="ARBA00023015"/>
    </source>
</evidence>
<dbReference type="GO" id="GO:0005829">
    <property type="term" value="C:cytosol"/>
    <property type="evidence" value="ECO:0007669"/>
    <property type="project" value="TreeGrafter"/>
</dbReference>
<dbReference type="CDD" id="cd00383">
    <property type="entry name" value="trans_reg_C"/>
    <property type="match status" value="1"/>
</dbReference>
<dbReference type="SMART" id="SM00862">
    <property type="entry name" value="Trans_reg_C"/>
    <property type="match status" value="1"/>
</dbReference>
<evidence type="ECO:0000256" key="2">
    <source>
        <dbReference type="ARBA" id="ARBA00023012"/>
    </source>
</evidence>
<dbReference type="InterPro" id="IPR039420">
    <property type="entry name" value="WalR-like"/>
</dbReference>
<keyword evidence="11" id="KW-1185">Reference proteome</keyword>
<keyword evidence="1 6" id="KW-0597">Phosphoprotein</keyword>
<evidence type="ECO:0000259" key="9">
    <source>
        <dbReference type="PROSITE" id="PS51755"/>
    </source>
</evidence>
<dbReference type="InterPro" id="IPR001867">
    <property type="entry name" value="OmpR/PhoB-type_DNA-bd"/>
</dbReference>
<keyword evidence="5" id="KW-0804">Transcription</keyword>
<dbReference type="InterPro" id="IPR011006">
    <property type="entry name" value="CheY-like_superfamily"/>
</dbReference>
<dbReference type="STRING" id="1134406.ADN00_05820"/>
<feature type="modified residue" description="4-aspartylphosphate" evidence="6">
    <location>
        <position position="40"/>
    </location>
</feature>
<dbReference type="GO" id="GO:0006355">
    <property type="term" value="P:regulation of DNA-templated transcription"/>
    <property type="evidence" value="ECO:0007669"/>
    <property type="project" value="InterPro"/>
</dbReference>
<reference evidence="10 11" key="1">
    <citation type="submission" date="2015-07" db="EMBL/GenBank/DDBJ databases">
        <title>Genome sequence of Ornatilinea apprima DSM 23815.</title>
        <authorList>
            <person name="Hemp J."/>
            <person name="Ward L.M."/>
            <person name="Pace L.A."/>
            <person name="Fischer W.W."/>
        </authorList>
    </citation>
    <scope>NUCLEOTIDE SEQUENCE [LARGE SCALE GENOMIC DNA]</scope>
    <source>
        <strain evidence="10 11">P3M-1</strain>
    </source>
</reference>
<evidence type="ECO:0000313" key="10">
    <source>
        <dbReference type="EMBL" id="KPL78755.1"/>
    </source>
</evidence>
<comment type="caution">
    <text evidence="10">The sequence shown here is derived from an EMBL/GenBank/DDBJ whole genome shotgun (WGS) entry which is preliminary data.</text>
</comment>
<evidence type="ECO:0000259" key="8">
    <source>
        <dbReference type="PROSITE" id="PS50110"/>
    </source>
</evidence>
<dbReference type="PANTHER" id="PTHR48111">
    <property type="entry name" value="REGULATOR OF RPOS"/>
    <property type="match status" value="1"/>
</dbReference>
<dbReference type="Proteomes" id="UP000050417">
    <property type="component" value="Unassembled WGS sequence"/>
</dbReference>
<evidence type="ECO:0000256" key="5">
    <source>
        <dbReference type="ARBA" id="ARBA00023163"/>
    </source>
</evidence>
<keyword evidence="4 7" id="KW-0238">DNA-binding</keyword>
<dbReference type="SMART" id="SM00448">
    <property type="entry name" value="REC"/>
    <property type="match status" value="1"/>
</dbReference>
<evidence type="ECO:0000256" key="1">
    <source>
        <dbReference type="ARBA" id="ARBA00022553"/>
    </source>
</evidence>
<evidence type="ECO:0000256" key="7">
    <source>
        <dbReference type="PROSITE-ProRule" id="PRU01091"/>
    </source>
</evidence>
<dbReference type="Gene3D" id="6.10.250.690">
    <property type="match status" value="1"/>
</dbReference>
<dbReference type="Gene3D" id="1.10.10.10">
    <property type="entry name" value="Winged helix-like DNA-binding domain superfamily/Winged helix DNA-binding domain"/>
    <property type="match status" value="1"/>
</dbReference>
<keyword evidence="3" id="KW-0805">Transcription regulation</keyword>
<feature type="domain" description="OmpR/PhoB-type" evidence="9">
    <location>
        <begin position="118"/>
        <end position="217"/>
    </location>
</feature>
<evidence type="ECO:0000256" key="6">
    <source>
        <dbReference type="PROSITE-ProRule" id="PRU00169"/>
    </source>
</evidence>
<dbReference type="PROSITE" id="PS50110">
    <property type="entry name" value="RESPONSE_REGULATORY"/>
    <property type="match status" value="1"/>
</dbReference>
<dbReference type="InterPro" id="IPR036388">
    <property type="entry name" value="WH-like_DNA-bd_sf"/>
</dbReference>
<organism evidence="10 11">
    <name type="scientific">Ornatilinea apprima</name>
    <dbReference type="NCBI Taxonomy" id="1134406"/>
    <lineage>
        <taxon>Bacteria</taxon>
        <taxon>Bacillati</taxon>
        <taxon>Chloroflexota</taxon>
        <taxon>Anaerolineae</taxon>
        <taxon>Anaerolineales</taxon>
        <taxon>Anaerolineaceae</taxon>
        <taxon>Ornatilinea</taxon>
    </lineage>
</organism>
<evidence type="ECO:0008006" key="12">
    <source>
        <dbReference type="Google" id="ProtNLM"/>
    </source>
</evidence>
<dbReference type="SUPFAM" id="SSF52172">
    <property type="entry name" value="CheY-like"/>
    <property type="match status" value="1"/>
</dbReference>
<evidence type="ECO:0000313" key="11">
    <source>
        <dbReference type="Proteomes" id="UP000050417"/>
    </source>
</evidence>
<feature type="domain" description="Response regulatory" evidence="8">
    <location>
        <begin position="1"/>
        <end position="104"/>
    </location>
</feature>